<dbReference type="PANTHER" id="PTHR23504">
    <property type="entry name" value="MAJOR FACILITATOR SUPERFAMILY DOMAIN-CONTAINING PROTEIN 10"/>
    <property type="match status" value="1"/>
</dbReference>
<protein>
    <submittedName>
        <fullName evidence="10">MFS transporter</fullName>
    </submittedName>
</protein>
<gene>
    <name evidence="10" type="ORF">IPV69_16740</name>
</gene>
<feature type="transmembrane region" description="Helical" evidence="8">
    <location>
        <begin position="6"/>
        <end position="26"/>
    </location>
</feature>
<reference evidence="10 11" key="1">
    <citation type="submission" date="2020-10" db="EMBL/GenBank/DDBJ databases">
        <title>Wide distribution of Phycisphaera-like planctomycetes from WD2101 soil group in peatlands and genome analysis of the first cultivated representative.</title>
        <authorList>
            <person name="Dedysh S.N."/>
            <person name="Beletsky A.V."/>
            <person name="Ivanova A."/>
            <person name="Kulichevskaya I.S."/>
            <person name="Suzina N.E."/>
            <person name="Philippov D.A."/>
            <person name="Rakitin A.L."/>
            <person name="Mardanov A.V."/>
            <person name="Ravin N.V."/>
        </authorList>
    </citation>
    <scope>NUCLEOTIDE SEQUENCE [LARGE SCALE GENOMIC DNA]</scope>
    <source>
        <strain evidence="10 11">M1803</strain>
    </source>
</reference>
<dbReference type="RefSeq" id="WP_206290823.1">
    <property type="nucleotide sequence ID" value="NZ_CP063458.1"/>
</dbReference>
<evidence type="ECO:0000256" key="7">
    <source>
        <dbReference type="ARBA" id="ARBA00023136"/>
    </source>
</evidence>
<dbReference type="Gene3D" id="1.20.1250.20">
    <property type="entry name" value="MFS general substrate transporter like domains"/>
    <property type="match status" value="1"/>
</dbReference>
<comment type="subcellular location">
    <subcellularLocation>
        <location evidence="2">Membrane</location>
        <topology evidence="2">Multi-pass membrane protein</topology>
    </subcellularLocation>
</comment>
<evidence type="ECO:0000313" key="11">
    <source>
        <dbReference type="Proteomes" id="UP000593765"/>
    </source>
</evidence>
<dbReference type="PRINTS" id="PR01035">
    <property type="entry name" value="TCRTETA"/>
</dbReference>
<feature type="transmembrane region" description="Helical" evidence="8">
    <location>
        <begin position="132"/>
        <end position="153"/>
    </location>
</feature>
<name>A0A7M2WQY3_9BACT</name>
<dbReference type="GO" id="GO:0016020">
    <property type="term" value="C:membrane"/>
    <property type="evidence" value="ECO:0007669"/>
    <property type="project" value="UniProtKB-SubCell"/>
</dbReference>
<keyword evidence="7 8" id="KW-0472">Membrane</keyword>
<evidence type="ECO:0000256" key="4">
    <source>
        <dbReference type="ARBA" id="ARBA00022448"/>
    </source>
</evidence>
<accession>A0A7M2WQY3</accession>
<feature type="transmembrane region" description="Helical" evidence="8">
    <location>
        <begin position="165"/>
        <end position="183"/>
    </location>
</feature>
<evidence type="ECO:0000256" key="3">
    <source>
        <dbReference type="ARBA" id="ARBA00007520"/>
    </source>
</evidence>
<feature type="transmembrane region" description="Helical" evidence="8">
    <location>
        <begin position="77"/>
        <end position="97"/>
    </location>
</feature>
<dbReference type="PROSITE" id="PS00216">
    <property type="entry name" value="SUGAR_TRANSPORT_1"/>
    <property type="match status" value="1"/>
</dbReference>
<sequence>MFAIFLIAVMDFLGFGIILPLLPRYVPEYKEHALKVTLIFAIYSICQFIGAPILGALSDRWGRRPVLVVSQLGSAVGYLMLGFAPWAGVWTLTIVYASRIIDGFTGGNISTAQAYVADVTTPANRAKGMGMLGAAFGIGFSLGPAMGAVLSHFGGLWVSPNFGSALPAWVAMALATLAAVLSWRTLRETRSHKPTEAQVWLHPRQFLPIFRNGVIVQILVISFFIMAAFVMMESTLVLFLDTHFGLNNLGTGLFFGWLGLCIIIVQGGLVGRLTKKYGEWPLAILGPLLVAAGMAAFTGTAWAATIPLLMLAGAVNAGGRSLQQPAISSLLSKYADPKEQGTVFGVYHGLSSLARVAGPIVAGLTYPLLRNTGQFVTAGVIALAMAVWTYMLKRQAGRPVTPEPAAEAAAAEPA</sequence>
<dbReference type="InterPro" id="IPR036259">
    <property type="entry name" value="MFS_trans_sf"/>
</dbReference>
<dbReference type="EMBL" id="CP063458">
    <property type="protein sequence ID" value="QOV87908.1"/>
    <property type="molecule type" value="Genomic_DNA"/>
</dbReference>
<evidence type="ECO:0000259" key="9">
    <source>
        <dbReference type="PROSITE" id="PS50850"/>
    </source>
</evidence>
<dbReference type="PANTHER" id="PTHR23504:SF15">
    <property type="entry name" value="MAJOR FACILITATOR SUPERFAMILY (MFS) PROFILE DOMAIN-CONTAINING PROTEIN"/>
    <property type="match status" value="1"/>
</dbReference>
<feature type="domain" description="Major facilitator superfamily (MFS) profile" evidence="9">
    <location>
        <begin position="1"/>
        <end position="397"/>
    </location>
</feature>
<feature type="transmembrane region" description="Helical" evidence="8">
    <location>
        <begin position="282"/>
        <end position="304"/>
    </location>
</feature>
<dbReference type="AlphaFoldDB" id="A0A7M2WQY3"/>
<keyword evidence="4" id="KW-0813">Transport</keyword>
<dbReference type="Proteomes" id="UP000593765">
    <property type="component" value="Chromosome"/>
</dbReference>
<dbReference type="PROSITE" id="PS50850">
    <property type="entry name" value="MFS"/>
    <property type="match status" value="1"/>
</dbReference>
<evidence type="ECO:0000256" key="8">
    <source>
        <dbReference type="SAM" id="Phobius"/>
    </source>
</evidence>
<keyword evidence="11" id="KW-1185">Reference proteome</keyword>
<dbReference type="Pfam" id="PF07690">
    <property type="entry name" value="MFS_1"/>
    <property type="match status" value="1"/>
</dbReference>
<dbReference type="SUPFAM" id="SSF103473">
    <property type="entry name" value="MFS general substrate transporter"/>
    <property type="match status" value="1"/>
</dbReference>
<evidence type="ECO:0000256" key="2">
    <source>
        <dbReference type="ARBA" id="ARBA00004141"/>
    </source>
</evidence>
<evidence type="ECO:0000313" key="10">
    <source>
        <dbReference type="EMBL" id="QOV87908.1"/>
    </source>
</evidence>
<evidence type="ECO:0000256" key="5">
    <source>
        <dbReference type="ARBA" id="ARBA00022692"/>
    </source>
</evidence>
<feature type="transmembrane region" description="Helical" evidence="8">
    <location>
        <begin position="214"/>
        <end position="232"/>
    </location>
</feature>
<feature type="transmembrane region" description="Helical" evidence="8">
    <location>
        <begin position="373"/>
        <end position="392"/>
    </location>
</feature>
<feature type="transmembrane region" description="Helical" evidence="8">
    <location>
        <begin position="38"/>
        <end position="57"/>
    </location>
</feature>
<keyword evidence="6 8" id="KW-1133">Transmembrane helix</keyword>
<keyword evidence="5 8" id="KW-0812">Transmembrane</keyword>
<dbReference type="InterPro" id="IPR020846">
    <property type="entry name" value="MFS_dom"/>
</dbReference>
<evidence type="ECO:0000256" key="1">
    <source>
        <dbReference type="ARBA" id="ARBA00003279"/>
    </source>
</evidence>
<proteinExistence type="inferred from homology"/>
<dbReference type="InterPro" id="IPR005829">
    <property type="entry name" value="Sugar_transporter_CS"/>
</dbReference>
<dbReference type="InterPro" id="IPR011701">
    <property type="entry name" value="MFS"/>
</dbReference>
<feature type="transmembrane region" description="Helical" evidence="8">
    <location>
        <begin position="252"/>
        <end position="270"/>
    </location>
</feature>
<evidence type="ECO:0000256" key="6">
    <source>
        <dbReference type="ARBA" id="ARBA00022989"/>
    </source>
</evidence>
<comment type="similarity">
    <text evidence="3">Belongs to the major facilitator superfamily. TCR/Tet family.</text>
</comment>
<dbReference type="KEGG" id="hbs:IPV69_16740"/>
<dbReference type="CDD" id="cd17330">
    <property type="entry name" value="MFS_SLC46_TetA_like"/>
    <property type="match status" value="1"/>
</dbReference>
<organism evidence="10 11">
    <name type="scientific">Humisphaera borealis</name>
    <dbReference type="NCBI Taxonomy" id="2807512"/>
    <lineage>
        <taxon>Bacteria</taxon>
        <taxon>Pseudomonadati</taxon>
        <taxon>Planctomycetota</taxon>
        <taxon>Phycisphaerae</taxon>
        <taxon>Tepidisphaerales</taxon>
        <taxon>Tepidisphaeraceae</taxon>
        <taxon>Humisphaera</taxon>
    </lineage>
</organism>
<dbReference type="InterPro" id="IPR001958">
    <property type="entry name" value="Tet-R_TetA/multi-R_MdtG-like"/>
</dbReference>
<comment type="function">
    <text evidence="1">Resistance to tetracycline by an active tetracycline efflux. This is an energy-dependent process that decreases the accumulation of the antibiotic in whole cells. This protein functions as a metal-tetracycline/H(+) antiporter.</text>
</comment>
<dbReference type="GO" id="GO:0022857">
    <property type="term" value="F:transmembrane transporter activity"/>
    <property type="evidence" value="ECO:0007669"/>
    <property type="project" value="InterPro"/>
</dbReference>